<keyword evidence="1" id="KW-0472">Membrane</keyword>
<organism evidence="2 3">
    <name type="scientific">Mycena maculata</name>
    <dbReference type="NCBI Taxonomy" id="230809"/>
    <lineage>
        <taxon>Eukaryota</taxon>
        <taxon>Fungi</taxon>
        <taxon>Dikarya</taxon>
        <taxon>Basidiomycota</taxon>
        <taxon>Agaricomycotina</taxon>
        <taxon>Agaricomycetes</taxon>
        <taxon>Agaricomycetidae</taxon>
        <taxon>Agaricales</taxon>
        <taxon>Marasmiineae</taxon>
        <taxon>Mycenaceae</taxon>
        <taxon>Mycena</taxon>
    </lineage>
</organism>
<comment type="caution">
    <text evidence="2">The sequence shown here is derived from an EMBL/GenBank/DDBJ whole genome shotgun (WGS) entry which is preliminary data.</text>
</comment>
<keyword evidence="3" id="KW-1185">Reference proteome</keyword>
<evidence type="ECO:0000256" key="1">
    <source>
        <dbReference type="SAM" id="Phobius"/>
    </source>
</evidence>
<protein>
    <submittedName>
        <fullName evidence="2">Uncharacterized protein</fullName>
    </submittedName>
</protein>
<gene>
    <name evidence="2" type="ORF">DFH07DRAFT_529849</name>
</gene>
<feature type="transmembrane region" description="Helical" evidence="1">
    <location>
        <begin position="35"/>
        <end position="59"/>
    </location>
</feature>
<dbReference type="Proteomes" id="UP001215280">
    <property type="component" value="Unassembled WGS sequence"/>
</dbReference>
<accession>A0AAD7IV81</accession>
<proteinExistence type="predicted"/>
<sequence length="117" mass="13049">MPHFGFSYISLAWPCIAFSRQSLRLRVLTRHLFRFLARAVIFCVGSGIVFVGYICLFQLSIMPLLHLPCTHVDTTTILLECIAFRVSAPRFVPSLRDAARFPTRVGGGLCCVVCDGI</sequence>
<reference evidence="2" key="1">
    <citation type="submission" date="2023-03" db="EMBL/GenBank/DDBJ databases">
        <title>Massive genome expansion in bonnet fungi (Mycena s.s.) driven by repeated elements and novel gene families across ecological guilds.</title>
        <authorList>
            <consortium name="Lawrence Berkeley National Laboratory"/>
            <person name="Harder C.B."/>
            <person name="Miyauchi S."/>
            <person name="Viragh M."/>
            <person name="Kuo A."/>
            <person name="Thoen E."/>
            <person name="Andreopoulos B."/>
            <person name="Lu D."/>
            <person name="Skrede I."/>
            <person name="Drula E."/>
            <person name="Henrissat B."/>
            <person name="Morin E."/>
            <person name="Kohler A."/>
            <person name="Barry K."/>
            <person name="LaButti K."/>
            <person name="Morin E."/>
            <person name="Salamov A."/>
            <person name="Lipzen A."/>
            <person name="Mereny Z."/>
            <person name="Hegedus B."/>
            <person name="Baldrian P."/>
            <person name="Stursova M."/>
            <person name="Weitz H."/>
            <person name="Taylor A."/>
            <person name="Grigoriev I.V."/>
            <person name="Nagy L.G."/>
            <person name="Martin F."/>
            <person name="Kauserud H."/>
        </authorList>
    </citation>
    <scope>NUCLEOTIDE SEQUENCE</scope>
    <source>
        <strain evidence="2">CBHHK188m</strain>
    </source>
</reference>
<name>A0AAD7IV81_9AGAR</name>
<feature type="transmembrane region" description="Helical" evidence="1">
    <location>
        <begin position="6"/>
        <end position="23"/>
    </location>
</feature>
<keyword evidence="1" id="KW-1133">Transmembrane helix</keyword>
<evidence type="ECO:0000313" key="3">
    <source>
        <dbReference type="Proteomes" id="UP001215280"/>
    </source>
</evidence>
<keyword evidence="1" id="KW-0812">Transmembrane</keyword>
<dbReference type="EMBL" id="JARJLG010000079">
    <property type="protein sequence ID" value="KAJ7751221.1"/>
    <property type="molecule type" value="Genomic_DNA"/>
</dbReference>
<evidence type="ECO:0000313" key="2">
    <source>
        <dbReference type="EMBL" id="KAJ7751221.1"/>
    </source>
</evidence>
<dbReference type="AlphaFoldDB" id="A0AAD7IV81"/>